<evidence type="ECO:0000259" key="1">
    <source>
        <dbReference type="Pfam" id="PF00583"/>
    </source>
</evidence>
<dbReference type="InterPro" id="IPR000182">
    <property type="entry name" value="GNAT_dom"/>
</dbReference>
<dbReference type="InterPro" id="IPR016181">
    <property type="entry name" value="Acyl_CoA_acyltransferase"/>
</dbReference>
<protein>
    <recommendedName>
        <fullName evidence="1">N-acetyltransferase domain-containing protein</fullName>
    </recommendedName>
</protein>
<dbReference type="Proteomes" id="UP001168540">
    <property type="component" value="Unassembled WGS sequence"/>
</dbReference>
<dbReference type="CDD" id="cd04301">
    <property type="entry name" value="NAT_SF"/>
    <property type="match status" value="1"/>
</dbReference>
<sequence length="63" mass="6931">MAGFVILDGLGQTCPELDWLIVAKPYQGYGVAQALMKTALACIAPDKPIQLGVIYYNERAQRF</sequence>
<gene>
    <name evidence="2" type="ORF">QU481_20650</name>
</gene>
<dbReference type="Pfam" id="PF00583">
    <property type="entry name" value="Acetyltransf_1"/>
    <property type="match status" value="1"/>
</dbReference>
<name>A0ABT7XU10_9NEIS</name>
<dbReference type="SUPFAM" id="SSF55729">
    <property type="entry name" value="Acyl-CoA N-acyltransferases (Nat)"/>
    <property type="match status" value="1"/>
</dbReference>
<reference evidence="2" key="1">
    <citation type="submission" date="2023-06" db="EMBL/GenBank/DDBJ databases">
        <authorList>
            <person name="Zhang S."/>
        </authorList>
    </citation>
    <scope>NUCLEOTIDE SEQUENCE</scope>
    <source>
        <strain evidence="2">SG2303</strain>
    </source>
</reference>
<dbReference type="EMBL" id="JAUEDK010000059">
    <property type="protein sequence ID" value="MDN0077248.1"/>
    <property type="molecule type" value="Genomic_DNA"/>
</dbReference>
<keyword evidence="3" id="KW-1185">Reference proteome</keyword>
<evidence type="ECO:0000313" key="2">
    <source>
        <dbReference type="EMBL" id="MDN0077248.1"/>
    </source>
</evidence>
<comment type="caution">
    <text evidence="2">The sequence shown here is derived from an EMBL/GenBank/DDBJ whole genome shotgun (WGS) entry which is preliminary data.</text>
</comment>
<dbReference type="RefSeq" id="WP_289831912.1">
    <property type="nucleotide sequence ID" value="NZ_JAUEDK010000059.1"/>
</dbReference>
<evidence type="ECO:0000313" key="3">
    <source>
        <dbReference type="Proteomes" id="UP001168540"/>
    </source>
</evidence>
<dbReference type="Gene3D" id="3.40.630.30">
    <property type="match status" value="1"/>
</dbReference>
<feature type="domain" description="N-acetyltransferase" evidence="1">
    <location>
        <begin position="2"/>
        <end position="63"/>
    </location>
</feature>
<organism evidence="2 3">
    <name type="scientific">Crenobacter oryzisoli</name>
    <dbReference type="NCBI Taxonomy" id="3056844"/>
    <lineage>
        <taxon>Bacteria</taxon>
        <taxon>Pseudomonadati</taxon>
        <taxon>Pseudomonadota</taxon>
        <taxon>Betaproteobacteria</taxon>
        <taxon>Neisseriales</taxon>
        <taxon>Neisseriaceae</taxon>
        <taxon>Crenobacter</taxon>
    </lineage>
</organism>
<accession>A0ABT7XU10</accession>
<proteinExistence type="predicted"/>